<evidence type="ECO:0000313" key="2">
    <source>
        <dbReference type="Proteomes" id="UP000095192"/>
    </source>
</evidence>
<dbReference type="VEuPathDB" id="ToxoDB:cyc_02119"/>
<name>A0A1D3CWR6_9EIME</name>
<evidence type="ECO:0000313" key="1">
    <source>
        <dbReference type="EMBL" id="OEH75636.1"/>
    </source>
</evidence>
<keyword evidence="2" id="KW-1185">Reference proteome</keyword>
<comment type="caution">
    <text evidence="1">The sequence shown here is derived from an EMBL/GenBank/DDBJ whole genome shotgun (WGS) entry which is preliminary data.</text>
</comment>
<dbReference type="Proteomes" id="UP000095192">
    <property type="component" value="Unassembled WGS sequence"/>
</dbReference>
<sequence length="480" mass="51000">MNDLSGALYRKRGEEAIIEAPTSPHIVVLLFLLRSLPSPDNGSHRYQVFPQGSVARVHDNFASQFGGGGIQDGISPHSSKFPMHAMPGQPPNVQGMDPLNPVNELDHVASPLSSLELPLAPMIAPLMFGSKTGAGAATAAGWGPTMGIGSANYIPPYAQPSGMMPGSGAASTLASKLRSQKALAASLPVITNKAGDVMNADPVVDTSVPVGFLSSANGVYLAPRFPSTLQAVAEPSEDALKSCIMRVSVRTLTNEFSDTLKWGSVKVEGSSVNQLLQVLSTSAPRFTSKLAAPMVLLQRAAGARVKYNVKLAVPKGCALLPNDQTAMVLVKSIGSYIYGVDITLRPDMMGQYMPSVVGVPSDLIAFASKLPENSNFQPVGHCAFVARFSASPEEISLGASFTRVRIVALTQYGSEALELQIPIECLPQSLHRTALWSTKLSSGTAVFVAFSPPPRDDNEWFPIRHTDYEVDFQSATTSHR</sequence>
<reference evidence="1 2" key="1">
    <citation type="journal article" date="2016" name="BMC Genomics">
        <title>Comparative genomics reveals Cyclospora cayetanensis possesses coccidia-like metabolism and invasion components but unique surface antigens.</title>
        <authorList>
            <person name="Liu S."/>
            <person name="Wang L."/>
            <person name="Zheng H."/>
            <person name="Xu Z."/>
            <person name="Roellig D.M."/>
            <person name="Li N."/>
            <person name="Frace M.A."/>
            <person name="Tang K."/>
            <person name="Arrowood M.J."/>
            <person name="Moss D.M."/>
            <person name="Zhang L."/>
            <person name="Feng Y."/>
            <person name="Xiao L."/>
        </authorList>
    </citation>
    <scope>NUCLEOTIDE SEQUENCE [LARGE SCALE GENOMIC DNA]</scope>
    <source>
        <strain evidence="1 2">CHN_HEN01</strain>
    </source>
</reference>
<dbReference type="VEuPathDB" id="ToxoDB:LOC34619016"/>
<dbReference type="InParanoid" id="A0A1D3CWR6"/>
<accession>A0A1D3CWR6</accession>
<gene>
    <name evidence="1" type="ORF">cyc_02119</name>
</gene>
<dbReference type="EMBL" id="JROU02001678">
    <property type="protein sequence ID" value="OEH75636.1"/>
    <property type="molecule type" value="Genomic_DNA"/>
</dbReference>
<protein>
    <submittedName>
        <fullName evidence="1">Uncharacterized protein</fullName>
    </submittedName>
</protein>
<organism evidence="1 2">
    <name type="scientific">Cyclospora cayetanensis</name>
    <dbReference type="NCBI Taxonomy" id="88456"/>
    <lineage>
        <taxon>Eukaryota</taxon>
        <taxon>Sar</taxon>
        <taxon>Alveolata</taxon>
        <taxon>Apicomplexa</taxon>
        <taxon>Conoidasida</taxon>
        <taxon>Coccidia</taxon>
        <taxon>Eucoccidiorida</taxon>
        <taxon>Eimeriorina</taxon>
        <taxon>Eimeriidae</taxon>
        <taxon>Cyclospora</taxon>
    </lineage>
</organism>
<dbReference type="AlphaFoldDB" id="A0A1D3CWR6"/>
<proteinExistence type="predicted"/>